<evidence type="ECO:0000256" key="1">
    <source>
        <dbReference type="SAM" id="MobiDB-lite"/>
    </source>
</evidence>
<protein>
    <submittedName>
        <fullName evidence="2">Uncharacterized protein</fullName>
    </submittedName>
</protein>
<dbReference type="EMBL" id="BQKI01000084">
    <property type="protein sequence ID" value="GJN32428.1"/>
    <property type="molecule type" value="Genomic_DNA"/>
</dbReference>
<accession>A0AAV5F9W6</accession>
<sequence>MSAVSSNPFFNGAGMPPFLGGFAGSWPGSSSMAGGNVPSASGPWPEWWTGHASAALGSNWLNIDKIKGSGRFKEKGLQHKDKLDIMFENLQNTDDDHWCASSGVAPSQGSSYDATNLDEEDEGGNEDSDDDLEELPTPTSGATRRVNVNDKAKKPKTAVRHWLKEQFGVLMHQSERTTALLNLLQGGLTLVVPSNLTLLIVMRMIWIMLSS</sequence>
<dbReference type="Proteomes" id="UP001054889">
    <property type="component" value="Unassembled WGS sequence"/>
</dbReference>
<dbReference type="PANTHER" id="PTHR47851">
    <property type="entry name" value="OS06G0588700 PROTEIN-RELATED"/>
    <property type="match status" value="1"/>
</dbReference>
<reference evidence="2" key="2">
    <citation type="submission" date="2021-12" db="EMBL/GenBank/DDBJ databases">
        <title>Resequencing data analysis of finger millet.</title>
        <authorList>
            <person name="Hatakeyama M."/>
            <person name="Aluri S."/>
            <person name="Balachadran M.T."/>
            <person name="Sivarajan S.R."/>
            <person name="Poveda L."/>
            <person name="Shimizu-Inatsugi R."/>
            <person name="Schlapbach R."/>
            <person name="Sreeman S.M."/>
            <person name="Shimizu K.K."/>
        </authorList>
    </citation>
    <scope>NUCLEOTIDE SEQUENCE</scope>
</reference>
<dbReference type="PANTHER" id="PTHR47851:SF1">
    <property type="entry name" value="OS06G0588700 PROTEIN"/>
    <property type="match status" value="1"/>
</dbReference>
<organism evidence="2 3">
    <name type="scientific">Eleusine coracana subsp. coracana</name>
    <dbReference type="NCBI Taxonomy" id="191504"/>
    <lineage>
        <taxon>Eukaryota</taxon>
        <taxon>Viridiplantae</taxon>
        <taxon>Streptophyta</taxon>
        <taxon>Embryophyta</taxon>
        <taxon>Tracheophyta</taxon>
        <taxon>Spermatophyta</taxon>
        <taxon>Magnoliopsida</taxon>
        <taxon>Liliopsida</taxon>
        <taxon>Poales</taxon>
        <taxon>Poaceae</taxon>
        <taxon>PACMAD clade</taxon>
        <taxon>Chloridoideae</taxon>
        <taxon>Cynodonteae</taxon>
        <taxon>Eleusininae</taxon>
        <taxon>Eleusine</taxon>
    </lineage>
</organism>
<keyword evidence="3" id="KW-1185">Reference proteome</keyword>
<comment type="caution">
    <text evidence="2">The sequence shown here is derived from an EMBL/GenBank/DDBJ whole genome shotgun (WGS) entry which is preliminary data.</text>
</comment>
<dbReference type="AlphaFoldDB" id="A0AAV5F9W6"/>
<gene>
    <name evidence="2" type="primary">gb20937</name>
    <name evidence="2" type="ORF">PR202_gb20937</name>
</gene>
<feature type="compositionally biased region" description="Acidic residues" evidence="1">
    <location>
        <begin position="116"/>
        <end position="134"/>
    </location>
</feature>
<proteinExistence type="predicted"/>
<evidence type="ECO:0000313" key="3">
    <source>
        <dbReference type="Proteomes" id="UP001054889"/>
    </source>
</evidence>
<feature type="compositionally biased region" description="Polar residues" evidence="1">
    <location>
        <begin position="104"/>
        <end position="114"/>
    </location>
</feature>
<evidence type="ECO:0000313" key="2">
    <source>
        <dbReference type="EMBL" id="GJN32428.1"/>
    </source>
</evidence>
<feature type="region of interest" description="Disordered" evidence="1">
    <location>
        <begin position="98"/>
        <end position="145"/>
    </location>
</feature>
<reference evidence="2" key="1">
    <citation type="journal article" date="2018" name="DNA Res.">
        <title>Multiple hybrid de novo genome assembly of finger millet, an orphan allotetraploid crop.</title>
        <authorList>
            <person name="Hatakeyama M."/>
            <person name="Aluri S."/>
            <person name="Balachadran M.T."/>
            <person name="Sivarajan S.R."/>
            <person name="Patrignani A."/>
            <person name="Gruter S."/>
            <person name="Poveda L."/>
            <person name="Shimizu-Inatsugi R."/>
            <person name="Baeten J."/>
            <person name="Francoijs K.J."/>
            <person name="Nataraja K.N."/>
            <person name="Reddy Y.A.N."/>
            <person name="Phadnis S."/>
            <person name="Ravikumar R.L."/>
            <person name="Schlapbach R."/>
            <person name="Sreeman S.M."/>
            <person name="Shimizu K.K."/>
        </authorList>
    </citation>
    <scope>NUCLEOTIDE SEQUENCE</scope>
</reference>
<name>A0AAV5F9W6_ELECO</name>